<sequence>MEADSLWAFYARGITCDMKFNKTLISCHYLYRKNKKRNFFNITVYF</sequence>
<dbReference type="Proteomes" id="UP000019202">
    <property type="component" value="Unassembled WGS sequence"/>
</dbReference>
<dbReference type="EMBL" id="CBXF010000088">
    <property type="protein sequence ID" value="CDL83269.1"/>
    <property type="molecule type" value="Genomic_DNA"/>
</dbReference>
<evidence type="ECO:0000313" key="2">
    <source>
        <dbReference type="Proteomes" id="UP000019202"/>
    </source>
</evidence>
<gene>
    <name evidence="1" type="ORF">XSR1_30123</name>
</gene>
<dbReference type="STRING" id="1427518.XSR1_30123"/>
<accession>W1IXT5</accession>
<comment type="caution">
    <text evidence="1">The sequence shown here is derived from an EMBL/GenBank/DDBJ whole genome shotgun (WGS) entry which is preliminary data.</text>
</comment>
<name>W1IXT5_9GAMM</name>
<dbReference type="AlphaFoldDB" id="W1IXT5"/>
<reference evidence="1" key="1">
    <citation type="submission" date="2013-11" db="EMBL/GenBank/DDBJ databases">
        <title>Draft genome sequence and annotation of the entomopathogenic bacteria, Xenorhabdus cabanillasi strain JM26 and Xenorhabdus szentirmai strain DSM 16338.</title>
        <authorList>
            <person name="Gualtieri M."/>
            <person name="Ogier J.C."/>
            <person name="Pages S."/>
            <person name="Givaudan A."/>
            <person name="Gaudriault S."/>
        </authorList>
    </citation>
    <scope>NUCLEOTIDE SEQUENCE [LARGE SCALE GENOMIC DNA]</scope>
    <source>
        <strain evidence="1">DSM 16338</strain>
    </source>
</reference>
<proteinExistence type="predicted"/>
<keyword evidence="2" id="KW-1185">Reference proteome</keyword>
<evidence type="ECO:0000313" key="1">
    <source>
        <dbReference type="EMBL" id="CDL83269.1"/>
    </source>
</evidence>
<organism evidence="1 2">
    <name type="scientific">Xenorhabdus szentirmaii DSM 16338</name>
    <dbReference type="NCBI Taxonomy" id="1427518"/>
    <lineage>
        <taxon>Bacteria</taxon>
        <taxon>Pseudomonadati</taxon>
        <taxon>Pseudomonadota</taxon>
        <taxon>Gammaproteobacteria</taxon>
        <taxon>Enterobacterales</taxon>
        <taxon>Morganellaceae</taxon>
        <taxon>Xenorhabdus</taxon>
    </lineage>
</organism>
<protein>
    <submittedName>
        <fullName evidence="1">Uncharacterized protein</fullName>
    </submittedName>
</protein>